<organism evidence="2 3">
    <name type="scientific">Adlercreutzia wanghongyangiae</name>
    <dbReference type="NCBI Taxonomy" id="3111451"/>
    <lineage>
        <taxon>Bacteria</taxon>
        <taxon>Bacillati</taxon>
        <taxon>Actinomycetota</taxon>
        <taxon>Coriobacteriia</taxon>
        <taxon>Eggerthellales</taxon>
        <taxon>Eggerthellaceae</taxon>
        <taxon>Adlercreutzia</taxon>
    </lineage>
</organism>
<dbReference type="PANTHER" id="PTHR34135:SF2">
    <property type="entry name" value="LYSOZYME"/>
    <property type="match status" value="1"/>
</dbReference>
<dbReference type="RefSeq" id="WP_338208876.1">
    <property type="nucleotide sequence ID" value="NZ_JAYMFF010000002.1"/>
</dbReference>
<dbReference type="InterPro" id="IPR002053">
    <property type="entry name" value="Glyco_hydro_25"/>
</dbReference>
<dbReference type="SUPFAM" id="SSF51445">
    <property type="entry name" value="(Trans)glycosidases"/>
    <property type="match status" value="1"/>
</dbReference>
<dbReference type="InterPro" id="IPR006311">
    <property type="entry name" value="TAT_signal"/>
</dbReference>
<reference evidence="2 3" key="1">
    <citation type="submission" date="2024-01" db="EMBL/GenBank/DDBJ databases">
        <title>novel species in genus Adlercreutzia.</title>
        <authorList>
            <person name="Liu X."/>
        </authorList>
    </citation>
    <scope>NUCLEOTIDE SEQUENCE [LARGE SCALE GENOMIC DNA]</scope>
    <source>
        <strain evidence="2 3">R7</strain>
    </source>
</reference>
<name>A0ABU6IFP2_9ACTN</name>
<dbReference type="Gene3D" id="3.20.20.80">
    <property type="entry name" value="Glycosidases"/>
    <property type="match status" value="1"/>
</dbReference>
<gene>
    <name evidence="2" type="ORF">VIN30_02025</name>
</gene>
<accession>A0ABU6IFP2</accession>
<protein>
    <submittedName>
        <fullName evidence="2">GH25 family lysozyme</fullName>
    </submittedName>
</protein>
<sequence length="312" mass="33762">MRTLGEAASRVSRETGPFEEHSLLAPAASAARPSEAPSLTRRAFIAAAACVAAGALAGCGGPAEDAATPVAQDDPCPYNWNDLIWDGGRPVYRVNDQILSKWGVDVSEHQLEVEWGPVAEAGATFAFVRIGNRGATKGTLDVDDYFMQNVTGAHKVGIPVHAYFFSQSVTEEEAREEAAFALAQVHKAEAEGVSFGIIAYDHEEVELDGARANNLDSDQFAANARAFCEVVQQSGYEAMIYGNQRDLLRLTPAERKDYPLWLAEYGIDEPTAGFNFAIWQYTNQGTVPGIPTNADLNIWFEATQPEQDVSAS</sequence>
<dbReference type="PROSITE" id="PS51318">
    <property type="entry name" value="TAT"/>
    <property type="match status" value="1"/>
</dbReference>
<dbReference type="InterPro" id="IPR017853">
    <property type="entry name" value="GH"/>
</dbReference>
<evidence type="ECO:0000313" key="2">
    <source>
        <dbReference type="EMBL" id="MEC4175222.1"/>
    </source>
</evidence>
<dbReference type="PROSITE" id="PS51904">
    <property type="entry name" value="GLYCOSYL_HYDROL_F25_2"/>
    <property type="match status" value="1"/>
</dbReference>
<proteinExistence type="inferred from homology"/>
<comment type="similarity">
    <text evidence="1">Belongs to the glycosyl hydrolase 25 family.</text>
</comment>
<dbReference type="Proteomes" id="UP001349994">
    <property type="component" value="Unassembled WGS sequence"/>
</dbReference>
<dbReference type="Pfam" id="PF01183">
    <property type="entry name" value="Glyco_hydro_25"/>
    <property type="match status" value="1"/>
</dbReference>
<evidence type="ECO:0000256" key="1">
    <source>
        <dbReference type="ARBA" id="ARBA00010646"/>
    </source>
</evidence>
<dbReference type="EMBL" id="JAYMFF010000002">
    <property type="protein sequence ID" value="MEC4175222.1"/>
    <property type="molecule type" value="Genomic_DNA"/>
</dbReference>
<keyword evidence="3" id="KW-1185">Reference proteome</keyword>
<dbReference type="PANTHER" id="PTHR34135">
    <property type="entry name" value="LYSOZYME"/>
    <property type="match status" value="1"/>
</dbReference>
<evidence type="ECO:0000313" key="3">
    <source>
        <dbReference type="Proteomes" id="UP001349994"/>
    </source>
</evidence>
<comment type="caution">
    <text evidence="2">The sequence shown here is derived from an EMBL/GenBank/DDBJ whole genome shotgun (WGS) entry which is preliminary data.</text>
</comment>